<accession>A0A0J6SGY5</accession>
<keyword evidence="3" id="KW-0067">ATP-binding</keyword>
<dbReference type="AlphaFoldDB" id="A0A0J6SGY5"/>
<keyword evidence="5" id="KW-0808">Transferase</keyword>
<comment type="caution">
    <text evidence="5">The sequence shown here is derived from an EMBL/GenBank/DDBJ whole genome shotgun (WGS) entry which is preliminary data.</text>
</comment>
<dbReference type="PANTHER" id="PTHR48051:SF1">
    <property type="entry name" value="RAS SUPPRESSOR PROTEIN 1"/>
    <property type="match status" value="1"/>
</dbReference>
<dbReference type="PROSITE" id="PS51450">
    <property type="entry name" value="LRR"/>
    <property type="match status" value="1"/>
</dbReference>
<evidence type="ECO:0000259" key="4">
    <source>
        <dbReference type="PROSITE" id="PS50011"/>
    </source>
</evidence>
<dbReference type="RefSeq" id="WP_048446443.1">
    <property type="nucleotide sequence ID" value="NZ_LABY01000165.1"/>
</dbReference>
<dbReference type="PANTHER" id="PTHR48051">
    <property type="match status" value="1"/>
</dbReference>
<dbReference type="GO" id="GO:0005737">
    <property type="term" value="C:cytoplasm"/>
    <property type="evidence" value="ECO:0007669"/>
    <property type="project" value="TreeGrafter"/>
</dbReference>
<dbReference type="PROSITE" id="PS50011">
    <property type="entry name" value="PROTEIN_KINASE_DOM"/>
    <property type="match status" value="1"/>
</dbReference>
<dbReference type="InterPro" id="IPR001611">
    <property type="entry name" value="Leu-rich_rpt"/>
</dbReference>
<dbReference type="EMBL" id="LABY01000165">
    <property type="protein sequence ID" value="KMO32967.1"/>
    <property type="molecule type" value="Genomic_DNA"/>
</dbReference>
<dbReference type="InterPro" id="IPR000719">
    <property type="entry name" value="Prot_kinase_dom"/>
</dbReference>
<keyword evidence="5" id="KW-0418">Kinase</keyword>
<dbReference type="PATRIC" id="fig|298794.3.peg.1911"/>
<dbReference type="InterPro" id="IPR001245">
    <property type="entry name" value="Ser-Thr/Tyr_kinase_cat_dom"/>
</dbReference>
<organism evidence="5 6">
    <name type="scientific">Methylobacterium variabile</name>
    <dbReference type="NCBI Taxonomy" id="298794"/>
    <lineage>
        <taxon>Bacteria</taxon>
        <taxon>Pseudomonadati</taxon>
        <taxon>Pseudomonadota</taxon>
        <taxon>Alphaproteobacteria</taxon>
        <taxon>Hyphomicrobiales</taxon>
        <taxon>Methylobacteriaceae</taxon>
        <taxon>Methylobacterium</taxon>
    </lineage>
</organism>
<dbReference type="SUPFAM" id="SSF52058">
    <property type="entry name" value="L domain-like"/>
    <property type="match status" value="1"/>
</dbReference>
<evidence type="ECO:0000256" key="2">
    <source>
        <dbReference type="ARBA" id="ARBA00022737"/>
    </source>
</evidence>
<dbReference type="InterPro" id="IPR017441">
    <property type="entry name" value="Protein_kinase_ATP_BS"/>
</dbReference>
<name>A0A0J6SGY5_9HYPH</name>
<dbReference type="Pfam" id="PF07714">
    <property type="entry name" value="PK_Tyr_Ser-Thr"/>
    <property type="match status" value="1"/>
</dbReference>
<evidence type="ECO:0000313" key="6">
    <source>
        <dbReference type="Proteomes" id="UP000035955"/>
    </source>
</evidence>
<dbReference type="GO" id="GO:0005524">
    <property type="term" value="F:ATP binding"/>
    <property type="evidence" value="ECO:0007669"/>
    <property type="project" value="UniProtKB-UniRule"/>
</dbReference>
<gene>
    <name evidence="5" type="ORF">VQ02_22480</name>
</gene>
<keyword evidence="1" id="KW-0433">Leucine-rich repeat</keyword>
<feature type="binding site" evidence="3">
    <location>
        <position position="248"/>
    </location>
    <ligand>
        <name>ATP</name>
        <dbReference type="ChEBI" id="CHEBI:30616"/>
    </ligand>
</feature>
<evidence type="ECO:0000256" key="1">
    <source>
        <dbReference type="ARBA" id="ARBA00022614"/>
    </source>
</evidence>
<dbReference type="Gene3D" id="1.10.510.10">
    <property type="entry name" value="Transferase(Phosphotransferase) domain 1"/>
    <property type="match status" value="1"/>
</dbReference>
<keyword evidence="6" id="KW-1185">Reference proteome</keyword>
<dbReference type="InterPro" id="IPR050216">
    <property type="entry name" value="LRR_domain-containing"/>
</dbReference>
<dbReference type="InterPro" id="IPR011009">
    <property type="entry name" value="Kinase-like_dom_sf"/>
</dbReference>
<feature type="domain" description="Protein kinase" evidence="4">
    <location>
        <begin position="215"/>
        <end position="450"/>
    </location>
</feature>
<dbReference type="InterPro" id="IPR003591">
    <property type="entry name" value="Leu-rich_rpt_typical-subtyp"/>
</dbReference>
<dbReference type="Gene3D" id="3.80.10.10">
    <property type="entry name" value="Ribonuclease Inhibitor"/>
    <property type="match status" value="1"/>
</dbReference>
<dbReference type="SMART" id="SM00220">
    <property type="entry name" value="S_TKc"/>
    <property type="match status" value="1"/>
</dbReference>
<dbReference type="InterPro" id="IPR032675">
    <property type="entry name" value="LRR_dom_sf"/>
</dbReference>
<evidence type="ECO:0000256" key="3">
    <source>
        <dbReference type="PROSITE-ProRule" id="PRU10141"/>
    </source>
</evidence>
<dbReference type="OrthoDB" id="8532199at2"/>
<keyword evidence="3" id="KW-0547">Nucleotide-binding</keyword>
<dbReference type="SUPFAM" id="SSF56112">
    <property type="entry name" value="Protein kinase-like (PK-like)"/>
    <property type="match status" value="1"/>
</dbReference>
<dbReference type="Proteomes" id="UP000035955">
    <property type="component" value="Unassembled WGS sequence"/>
</dbReference>
<keyword evidence="2" id="KW-0677">Repeat</keyword>
<protein>
    <submittedName>
        <fullName evidence="5">Protein kinase</fullName>
    </submittedName>
</protein>
<sequence>MSLPPATREGLDALRRGDLAGARELRLPGGPEGRLTEVPSEILGLADTLEFLDLSHNDLTALPADLGRLRRLRVLFCSGNRFAQLPPVLGDCAALSQVGFRGSGLAEVPAEALPPALRWLTLTDNAIEALPAAIGARPLLQKLMLAGNRLRALPESLGSAENLELLRIAANGFEALPACLGALPRLAWLSWAGNPFEDRAAPAAVAAEPVAWADLAAGPLLGEGASGRVMRAAWRPGGAEPARAVALKLFKGAMTSDGLPEREMAACLAAGAHPHLTGGLGRLVDHPAGAQGLLMPLLPEGWRVLAGPPSLASCSRDVYDPALRLPPAAALRLARGVAAGAAHLHARGFGHGDLYAHNILWDGTRGEAVLSDLGAASALPAGPEGEFLQRLDVRAFGLLLEELGAISPLAHPALDALVRACTGPDPAARPAMAEVRRILDAVVLPETEPA</sequence>
<dbReference type="PROSITE" id="PS00107">
    <property type="entry name" value="PROTEIN_KINASE_ATP"/>
    <property type="match status" value="1"/>
</dbReference>
<dbReference type="Pfam" id="PF00560">
    <property type="entry name" value="LRR_1"/>
    <property type="match status" value="1"/>
</dbReference>
<proteinExistence type="predicted"/>
<dbReference type="GO" id="GO:0004672">
    <property type="term" value="F:protein kinase activity"/>
    <property type="evidence" value="ECO:0007669"/>
    <property type="project" value="InterPro"/>
</dbReference>
<dbReference type="SMART" id="SM00369">
    <property type="entry name" value="LRR_TYP"/>
    <property type="match status" value="4"/>
</dbReference>
<evidence type="ECO:0000313" key="5">
    <source>
        <dbReference type="EMBL" id="KMO32967.1"/>
    </source>
</evidence>
<reference evidence="5 6" key="1">
    <citation type="submission" date="2015-03" db="EMBL/GenBank/DDBJ databases">
        <title>Genome sequencing of Methylobacterium variabile DSM 16961.</title>
        <authorList>
            <person name="Chaudhry V."/>
            <person name="Patil P.B."/>
        </authorList>
    </citation>
    <scope>NUCLEOTIDE SEQUENCE [LARGE SCALE GENOMIC DNA]</scope>
    <source>
        <strain evidence="5 6">DSM 16961</strain>
    </source>
</reference>